<reference evidence="3" key="2">
    <citation type="submission" date="2021-04" db="EMBL/GenBank/DDBJ databases">
        <authorList>
            <person name="Gilroy R."/>
        </authorList>
    </citation>
    <scope>NUCLEOTIDE SEQUENCE</scope>
    <source>
        <strain evidence="3">811</strain>
    </source>
</reference>
<organism evidence="3 4">
    <name type="scientific">Candidatus Borkfalkia faecipullorum</name>
    <dbReference type="NCBI Taxonomy" id="2838510"/>
    <lineage>
        <taxon>Bacteria</taxon>
        <taxon>Bacillati</taxon>
        <taxon>Bacillota</taxon>
        <taxon>Clostridia</taxon>
        <taxon>Christensenellales</taxon>
        <taxon>Christensenellaceae</taxon>
        <taxon>Candidatus Borkfalkia</taxon>
    </lineage>
</organism>
<dbReference type="GO" id="GO:0003677">
    <property type="term" value="F:DNA binding"/>
    <property type="evidence" value="ECO:0007669"/>
    <property type="project" value="UniProtKB-KW"/>
</dbReference>
<dbReference type="Proteomes" id="UP000824204">
    <property type="component" value="Unassembled WGS sequence"/>
</dbReference>
<dbReference type="SMART" id="SM00530">
    <property type="entry name" value="HTH_XRE"/>
    <property type="match status" value="1"/>
</dbReference>
<dbReference type="EMBL" id="DXFX01000019">
    <property type="protein sequence ID" value="HIX07133.1"/>
    <property type="molecule type" value="Genomic_DNA"/>
</dbReference>
<keyword evidence="1" id="KW-0238">DNA-binding</keyword>
<dbReference type="Gene3D" id="1.10.260.40">
    <property type="entry name" value="lambda repressor-like DNA-binding domains"/>
    <property type="match status" value="1"/>
</dbReference>
<comment type="caution">
    <text evidence="3">The sequence shown here is derived from an EMBL/GenBank/DDBJ whole genome shotgun (WGS) entry which is preliminary data.</text>
</comment>
<evidence type="ECO:0000259" key="2">
    <source>
        <dbReference type="PROSITE" id="PS50943"/>
    </source>
</evidence>
<evidence type="ECO:0000313" key="3">
    <source>
        <dbReference type="EMBL" id="HIX07133.1"/>
    </source>
</evidence>
<dbReference type="PANTHER" id="PTHR46558:SF11">
    <property type="entry name" value="HTH-TYPE TRANSCRIPTIONAL REGULATOR XRE"/>
    <property type="match status" value="1"/>
</dbReference>
<name>A0A9D2AES2_9FIRM</name>
<reference evidence="3" key="1">
    <citation type="journal article" date="2021" name="PeerJ">
        <title>Extensive microbial diversity within the chicken gut microbiome revealed by metagenomics and culture.</title>
        <authorList>
            <person name="Gilroy R."/>
            <person name="Ravi A."/>
            <person name="Getino M."/>
            <person name="Pursley I."/>
            <person name="Horton D.L."/>
            <person name="Alikhan N.F."/>
            <person name="Baker D."/>
            <person name="Gharbi K."/>
            <person name="Hall N."/>
            <person name="Watson M."/>
            <person name="Adriaenssens E.M."/>
            <person name="Foster-Nyarko E."/>
            <person name="Jarju S."/>
            <person name="Secka A."/>
            <person name="Antonio M."/>
            <person name="Oren A."/>
            <person name="Chaudhuri R.R."/>
            <person name="La Ragione R."/>
            <person name="Hildebrand F."/>
            <person name="Pallen M.J."/>
        </authorList>
    </citation>
    <scope>NUCLEOTIDE SEQUENCE</scope>
    <source>
        <strain evidence="3">811</strain>
    </source>
</reference>
<evidence type="ECO:0000313" key="4">
    <source>
        <dbReference type="Proteomes" id="UP000824204"/>
    </source>
</evidence>
<dbReference type="AlphaFoldDB" id="A0A9D2AES2"/>
<dbReference type="InterPro" id="IPR001387">
    <property type="entry name" value="Cro/C1-type_HTH"/>
</dbReference>
<proteinExistence type="predicted"/>
<dbReference type="SUPFAM" id="SSF47413">
    <property type="entry name" value="lambda repressor-like DNA-binding domains"/>
    <property type="match status" value="1"/>
</dbReference>
<dbReference type="Pfam" id="PF01381">
    <property type="entry name" value="HTH_3"/>
    <property type="match status" value="1"/>
</dbReference>
<dbReference type="PROSITE" id="PS50943">
    <property type="entry name" value="HTH_CROC1"/>
    <property type="match status" value="1"/>
</dbReference>
<protein>
    <submittedName>
        <fullName evidence="3">Helix-turn-helix domain-containing protein</fullName>
    </submittedName>
</protein>
<dbReference type="PANTHER" id="PTHR46558">
    <property type="entry name" value="TRACRIPTIONAL REGULATORY PROTEIN-RELATED-RELATED"/>
    <property type="match status" value="1"/>
</dbReference>
<accession>A0A9D2AES2</accession>
<gene>
    <name evidence="3" type="ORF">H9741_01525</name>
</gene>
<dbReference type="CDD" id="cd00093">
    <property type="entry name" value="HTH_XRE"/>
    <property type="match status" value="1"/>
</dbReference>
<dbReference type="InterPro" id="IPR010982">
    <property type="entry name" value="Lambda_DNA-bd_dom_sf"/>
</dbReference>
<feature type="domain" description="HTH cro/C1-type" evidence="2">
    <location>
        <begin position="7"/>
        <end position="61"/>
    </location>
</feature>
<evidence type="ECO:0000256" key="1">
    <source>
        <dbReference type="ARBA" id="ARBA00023125"/>
    </source>
</evidence>
<sequence>MDIAEALKQNREQRGLNPYELSKELGVNHQNIYRWESGRVVPSIDMCIRIADFYGISLDELLGRKV</sequence>